<keyword evidence="5 8" id="KW-0677">Repeat</keyword>
<sequence length="769" mass="85707" precursor="true">MCQKAAQWGWALSLAICALVTVAATGPAVAEDVIERIRVEGNQRIEASTVRSYMPFKEGSEYDAAQVDNSVKTLFATGLFADVVIRRQGNSLVVTVTENPIINRVAFEGNNAVKDDDLNNEVQLKPRTIYTRAKVQGDVQRIVDLLRRSGRFSARVEPKVIQLPQNRIDLVFEIDEGPVTGIGAINFIGNEAFSDSKLREVISTSESAWWKFLSSSDSYDPDRLTFDRELLRRHYLSEGYADFRVISAVADLARDGSEFFITFTVEEGEQYQFGPSTVTTELEKLNQERLESLVLTEEGDTYDAGLIDESVDALTFAAGSEGYAFAEVRPRVRRDKENLIANVEYEIIEGPRVYVERININGNVRTLDKVVRREMRMAEGDAFNRVLLDKSEKSIRALGFFSSVDVVEEPGSAEDKTVINVNVEEQSTGELSLGFGFSSVDNAVADIALSERNFMGRGQFLRLRLSLSGTRSSVDLRFTEPYFLDRNLVAGIDIFGTETDLRDEASFDSRVTGFGFRFGFPTSENGSITTRYALRREEIRNVRTVNINGINVPLVDPRSDIKSLVGYNYYLDRRDDPVEPTAGWDFNIDQEYAGVGGSVTYLRNEILARAYIPFSKEFLGSLRFNGGYIDGLGDDVIINDRFFIGGSEFRGFERAGVGPRDTVTGDSLGAQAYAIGTAQLTFPNFLPEALDIDTSLFTDVGTVGLVDQEALYLAQGRRPEDELALRATAGLSVYWQSPFGPVRIDLSQVLQSESYDREEVFRFSAGTRF</sequence>
<dbReference type="Pfam" id="PF01103">
    <property type="entry name" value="Omp85"/>
    <property type="match status" value="1"/>
</dbReference>
<evidence type="ECO:0000256" key="9">
    <source>
        <dbReference type="NCBIfam" id="TIGR03303"/>
    </source>
</evidence>
<dbReference type="InterPro" id="IPR010827">
    <property type="entry name" value="BamA/TamA_POTRA"/>
</dbReference>
<feature type="signal peptide" evidence="8">
    <location>
        <begin position="1"/>
        <end position="30"/>
    </location>
</feature>
<dbReference type="PIRSF" id="PIRSF006076">
    <property type="entry name" value="OM_assembly_OMP85"/>
    <property type="match status" value="1"/>
</dbReference>
<dbReference type="PANTHER" id="PTHR12815:SF23">
    <property type="entry name" value="OUTER MEMBRANE PROTEIN ASSEMBLY FACTOR BAMA"/>
    <property type="match status" value="1"/>
</dbReference>
<evidence type="ECO:0000259" key="10">
    <source>
        <dbReference type="PROSITE" id="PS51779"/>
    </source>
</evidence>
<dbReference type="EMBL" id="BBIO01000004">
    <property type="protein sequence ID" value="GAK44534.1"/>
    <property type="molecule type" value="Genomic_DNA"/>
</dbReference>
<evidence type="ECO:0000256" key="2">
    <source>
        <dbReference type="ARBA" id="ARBA00022452"/>
    </source>
</evidence>
<keyword evidence="12" id="KW-1185">Reference proteome</keyword>
<name>A0A081B916_9HYPH</name>
<feature type="domain" description="POTRA" evidence="10">
    <location>
        <begin position="100"/>
        <end position="177"/>
    </location>
</feature>
<evidence type="ECO:0000256" key="1">
    <source>
        <dbReference type="ARBA" id="ARBA00004370"/>
    </source>
</evidence>
<dbReference type="InterPro" id="IPR034746">
    <property type="entry name" value="POTRA"/>
</dbReference>
<comment type="subunit">
    <text evidence="8">Part of the Bam complex.</text>
</comment>
<feature type="domain" description="POTRA" evidence="10">
    <location>
        <begin position="32"/>
        <end position="99"/>
    </location>
</feature>
<gene>
    <name evidence="8" type="primary">bamA</name>
    <name evidence="11" type="ORF">M2A_1033</name>
</gene>
<comment type="similarity">
    <text evidence="8">Belongs to the BamA family.</text>
</comment>
<dbReference type="GO" id="GO:0009279">
    <property type="term" value="C:cell outer membrane"/>
    <property type="evidence" value="ECO:0007669"/>
    <property type="project" value="UniProtKB-SubCell"/>
</dbReference>
<evidence type="ECO:0000313" key="12">
    <source>
        <dbReference type="Proteomes" id="UP000028702"/>
    </source>
</evidence>
<dbReference type="Gene3D" id="3.10.20.310">
    <property type="entry name" value="membrane protein fhac"/>
    <property type="match status" value="5"/>
</dbReference>
<evidence type="ECO:0000256" key="6">
    <source>
        <dbReference type="ARBA" id="ARBA00023136"/>
    </source>
</evidence>
<comment type="function">
    <text evidence="8">Part of the outer membrane protein assembly complex, which is involved in assembly and insertion of beta-barrel proteins into the outer membrane.</text>
</comment>
<feature type="chain" id="PRO_5008981873" description="Outer membrane protein assembly factor BamA" evidence="8">
    <location>
        <begin position="31"/>
        <end position="769"/>
    </location>
</feature>
<evidence type="ECO:0000256" key="3">
    <source>
        <dbReference type="ARBA" id="ARBA00022692"/>
    </source>
</evidence>
<dbReference type="InterPro" id="IPR023707">
    <property type="entry name" value="OM_assembly_BamA"/>
</dbReference>
<evidence type="ECO:0000256" key="7">
    <source>
        <dbReference type="ARBA" id="ARBA00023237"/>
    </source>
</evidence>
<keyword evidence="7 8" id="KW-0998">Cell outer membrane</keyword>
<accession>A0A081B916</accession>
<keyword evidence="4 8" id="KW-0732">Signal</keyword>
<evidence type="ECO:0000256" key="5">
    <source>
        <dbReference type="ARBA" id="ARBA00022737"/>
    </source>
</evidence>
<comment type="subcellular location">
    <subcellularLocation>
        <location evidence="8">Cell outer membrane</location>
    </subcellularLocation>
    <subcellularLocation>
        <location evidence="1">Membrane</location>
    </subcellularLocation>
</comment>
<dbReference type="InterPro" id="IPR000184">
    <property type="entry name" value="Bac_surfAg_D15"/>
</dbReference>
<protein>
    <recommendedName>
        <fullName evidence="8 9">Outer membrane protein assembly factor BamA</fullName>
    </recommendedName>
</protein>
<keyword evidence="3 8" id="KW-0812">Transmembrane</keyword>
<dbReference type="InterPro" id="IPR039910">
    <property type="entry name" value="D15-like"/>
</dbReference>
<dbReference type="Pfam" id="PF07244">
    <property type="entry name" value="POTRA"/>
    <property type="match status" value="5"/>
</dbReference>
<keyword evidence="2 8" id="KW-1134">Transmembrane beta strand</keyword>
<evidence type="ECO:0000313" key="11">
    <source>
        <dbReference type="EMBL" id="GAK44534.1"/>
    </source>
</evidence>
<dbReference type="STRING" id="1333998.M2A_1033"/>
<dbReference type="NCBIfam" id="TIGR03303">
    <property type="entry name" value="OM_YaeT"/>
    <property type="match status" value="1"/>
</dbReference>
<evidence type="ECO:0000256" key="8">
    <source>
        <dbReference type="HAMAP-Rule" id="MF_01430"/>
    </source>
</evidence>
<dbReference type="PROSITE" id="PS51779">
    <property type="entry name" value="POTRA"/>
    <property type="match status" value="3"/>
</dbReference>
<reference evidence="11 12" key="1">
    <citation type="submission" date="2014-07" db="EMBL/GenBank/DDBJ databases">
        <title>Tepidicaulis marinum gen. nov., sp. nov., a novel marine bacterium denitrifying nitrate to nitrous oxide strictly under microaerobic conditions.</title>
        <authorList>
            <person name="Takeuchi M."/>
            <person name="Yamagishi T."/>
            <person name="Kamagata Y."/>
            <person name="Oshima K."/>
            <person name="Hattori M."/>
            <person name="Katayama T."/>
            <person name="Hanada S."/>
            <person name="Tamaki H."/>
            <person name="Marumo K."/>
            <person name="Maeda H."/>
            <person name="Nedachi M."/>
            <person name="Iwasaki W."/>
            <person name="Suwa Y."/>
            <person name="Sakata S."/>
        </authorList>
    </citation>
    <scope>NUCLEOTIDE SEQUENCE [LARGE SCALE GENOMIC DNA]</scope>
    <source>
        <strain evidence="11 12">MA2</strain>
    </source>
</reference>
<dbReference type="GO" id="GO:0051205">
    <property type="term" value="P:protein insertion into membrane"/>
    <property type="evidence" value="ECO:0007669"/>
    <property type="project" value="UniProtKB-UniRule"/>
</dbReference>
<dbReference type="PANTHER" id="PTHR12815">
    <property type="entry name" value="SORTING AND ASSEMBLY MACHINERY SAMM50 PROTEIN FAMILY MEMBER"/>
    <property type="match status" value="1"/>
</dbReference>
<keyword evidence="6 8" id="KW-0472">Membrane</keyword>
<dbReference type="GO" id="GO:0043165">
    <property type="term" value="P:Gram-negative-bacterium-type cell outer membrane assembly"/>
    <property type="evidence" value="ECO:0007669"/>
    <property type="project" value="UniProtKB-UniRule"/>
</dbReference>
<comment type="caution">
    <text evidence="11">The sequence shown here is derived from an EMBL/GenBank/DDBJ whole genome shotgun (WGS) entry which is preliminary data.</text>
</comment>
<organism evidence="11 12">
    <name type="scientific">Tepidicaulis marinus</name>
    <dbReference type="NCBI Taxonomy" id="1333998"/>
    <lineage>
        <taxon>Bacteria</taxon>
        <taxon>Pseudomonadati</taxon>
        <taxon>Pseudomonadota</taxon>
        <taxon>Alphaproteobacteria</taxon>
        <taxon>Hyphomicrobiales</taxon>
        <taxon>Parvibaculaceae</taxon>
        <taxon>Tepidicaulis</taxon>
    </lineage>
</organism>
<dbReference type="eggNOG" id="COG4775">
    <property type="taxonomic scope" value="Bacteria"/>
</dbReference>
<proteinExistence type="inferred from homology"/>
<feature type="domain" description="POTRA" evidence="10">
    <location>
        <begin position="353"/>
        <end position="426"/>
    </location>
</feature>
<dbReference type="Proteomes" id="UP000028702">
    <property type="component" value="Unassembled WGS sequence"/>
</dbReference>
<dbReference type="Gene3D" id="2.40.160.50">
    <property type="entry name" value="membrane protein fhac: a member of the omp85/tpsb transporter family"/>
    <property type="match status" value="1"/>
</dbReference>
<evidence type="ECO:0000256" key="4">
    <source>
        <dbReference type="ARBA" id="ARBA00022729"/>
    </source>
</evidence>
<dbReference type="HAMAP" id="MF_01430">
    <property type="entry name" value="OM_assembly_BamA"/>
    <property type="match status" value="1"/>
</dbReference>
<dbReference type="AlphaFoldDB" id="A0A081B916"/>